<protein>
    <recommendedName>
        <fullName evidence="4">Transmembrane protein</fullName>
    </recommendedName>
</protein>
<feature type="transmembrane region" description="Helical" evidence="1">
    <location>
        <begin position="38"/>
        <end position="60"/>
    </location>
</feature>
<sequence length="114" mass="13424">MMLKDRKTLKNQILFKCQLIIDWFRAGDLPPKTHYKSLCLMIVLLILGTILGICFVLSHFEIALTDVIPVAWPFFGLSCITLLPSLYIFFVSICCWRRVKGYGWWMIPYVEDFW</sequence>
<proteinExistence type="predicted"/>
<gene>
    <name evidence="2" type="ORF">M9Y10_025410</name>
</gene>
<evidence type="ECO:0000313" key="3">
    <source>
        <dbReference type="Proteomes" id="UP001470230"/>
    </source>
</evidence>
<feature type="transmembrane region" description="Helical" evidence="1">
    <location>
        <begin position="72"/>
        <end position="96"/>
    </location>
</feature>
<keyword evidence="1" id="KW-0472">Membrane</keyword>
<keyword evidence="3" id="KW-1185">Reference proteome</keyword>
<comment type="caution">
    <text evidence="2">The sequence shown here is derived from an EMBL/GenBank/DDBJ whole genome shotgun (WGS) entry which is preliminary data.</text>
</comment>
<evidence type="ECO:0000313" key="2">
    <source>
        <dbReference type="EMBL" id="KAK8842553.1"/>
    </source>
</evidence>
<dbReference type="Proteomes" id="UP001470230">
    <property type="component" value="Unassembled WGS sequence"/>
</dbReference>
<accession>A0ABR2H9M7</accession>
<evidence type="ECO:0008006" key="4">
    <source>
        <dbReference type="Google" id="ProtNLM"/>
    </source>
</evidence>
<keyword evidence="1" id="KW-1133">Transmembrane helix</keyword>
<dbReference type="EMBL" id="JAPFFF010000037">
    <property type="protein sequence ID" value="KAK8842553.1"/>
    <property type="molecule type" value="Genomic_DNA"/>
</dbReference>
<evidence type="ECO:0000256" key="1">
    <source>
        <dbReference type="SAM" id="Phobius"/>
    </source>
</evidence>
<keyword evidence="1" id="KW-0812">Transmembrane</keyword>
<name>A0ABR2H9M7_9EUKA</name>
<reference evidence="2 3" key="1">
    <citation type="submission" date="2024-04" db="EMBL/GenBank/DDBJ databases">
        <title>Tritrichomonas musculus Genome.</title>
        <authorList>
            <person name="Alves-Ferreira E."/>
            <person name="Grigg M."/>
            <person name="Lorenzi H."/>
            <person name="Galac M."/>
        </authorList>
    </citation>
    <scope>NUCLEOTIDE SEQUENCE [LARGE SCALE GENOMIC DNA]</scope>
    <source>
        <strain evidence="2 3">EAF2021</strain>
    </source>
</reference>
<organism evidence="2 3">
    <name type="scientific">Tritrichomonas musculus</name>
    <dbReference type="NCBI Taxonomy" id="1915356"/>
    <lineage>
        <taxon>Eukaryota</taxon>
        <taxon>Metamonada</taxon>
        <taxon>Parabasalia</taxon>
        <taxon>Tritrichomonadida</taxon>
        <taxon>Tritrichomonadidae</taxon>
        <taxon>Tritrichomonas</taxon>
    </lineage>
</organism>